<dbReference type="Pfam" id="PF00051">
    <property type="entry name" value="Kringle"/>
    <property type="match status" value="2"/>
</dbReference>
<dbReference type="PRINTS" id="PR00018">
    <property type="entry name" value="KRINGLE"/>
</dbReference>
<dbReference type="Gene3D" id="2.40.20.10">
    <property type="entry name" value="Plasminogen Kringle 4"/>
    <property type="match status" value="2"/>
</dbReference>
<dbReference type="GO" id="GO:0005102">
    <property type="term" value="F:signaling receptor binding"/>
    <property type="evidence" value="ECO:0007669"/>
    <property type="project" value="TreeGrafter"/>
</dbReference>
<dbReference type="CDD" id="cd00016">
    <property type="entry name" value="ALP_like"/>
    <property type="match status" value="1"/>
</dbReference>
<keyword evidence="3" id="KW-0732">Signal</keyword>
<dbReference type="InterPro" id="IPR002591">
    <property type="entry name" value="Phosphodiest/P_Trfase"/>
</dbReference>
<dbReference type="PANTHER" id="PTHR24261:SF7">
    <property type="entry name" value="KRINGLE DOMAIN-CONTAINING PROTEIN"/>
    <property type="match status" value="1"/>
</dbReference>
<dbReference type="Pfam" id="PF01663">
    <property type="entry name" value="Phosphodiest"/>
    <property type="match status" value="1"/>
</dbReference>
<proteinExistence type="predicted"/>
<protein>
    <recommendedName>
        <fullName evidence="4">Kringle domain-containing protein</fullName>
    </recommendedName>
</protein>
<dbReference type="GO" id="GO:0004175">
    <property type="term" value="F:endopeptidase activity"/>
    <property type="evidence" value="ECO:0007669"/>
    <property type="project" value="TreeGrafter"/>
</dbReference>
<keyword evidence="2" id="KW-1015">Disulfide bond</keyword>
<organism evidence="5">
    <name type="scientific">Ditylum brightwellii</name>
    <dbReference type="NCBI Taxonomy" id="49249"/>
    <lineage>
        <taxon>Eukaryota</taxon>
        <taxon>Sar</taxon>
        <taxon>Stramenopiles</taxon>
        <taxon>Ochrophyta</taxon>
        <taxon>Bacillariophyta</taxon>
        <taxon>Mediophyceae</taxon>
        <taxon>Lithodesmiophycidae</taxon>
        <taxon>Lithodesmiales</taxon>
        <taxon>Lithodesmiaceae</taxon>
        <taxon>Ditylum</taxon>
    </lineage>
</organism>
<dbReference type="SUPFAM" id="SSF57440">
    <property type="entry name" value="Kringle-like"/>
    <property type="match status" value="2"/>
</dbReference>
<dbReference type="Gene3D" id="3.40.720.10">
    <property type="entry name" value="Alkaline Phosphatase, subunit A"/>
    <property type="match status" value="2"/>
</dbReference>
<dbReference type="InterPro" id="IPR017850">
    <property type="entry name" value="Alkaline_phosphatase_core_sf"/>
</dbReference>
<sequence>MLSSNNLLGRASTLLLLFTTVSSQTSTSSCVPEIADLANFTQDLRNVATEQLCQSSSGQYQDDISNKRVLLIGVDGLRADAACMLPLPNLHLLRSMGTWSCWANSQTTGIAKSGPGWASFLTGMESDSHNVDANDDMTDIAHPTVLDLAKDTFAMSVAAAVWWDPLITDFFDFWDPTTLDEQFIGNNDDEVTTKAEEWIRDDSYDFVFANLDGCDSAGHSSGFDGYANVYSAAVQKMDERVGRLLDAVLENSALGHEWIIVLSTDHGGEGTSHGGQNTYNRRIPLIVAGNSPRINIGMAPADDPGSHLDVTPTIMHFLSPDSVPSGLDGQVYGFADYTRSEPPQCQPDPFSCSCEAGQADYRGNIAVTKSGKVCQRWDTQTPHSHNRSPSDFPNAGLEENFCRNPDNEGFAWCYTEDPDERWEYCNIPTCPSSVPSPAPSPSPPPTPLAPTLDPDQCSLTVCSCEIRQVDYRGTIAVTKDGLPCQRWDAQSPHSHTRTASNYPDSGLEENYCRNPDGEDGVWCYTTSDVRWQLCDVPNCTPECCVSLAA</sequence>
<dbReference type="InterPro" id="IPR050759">
    <property type="entry name" value="Serine_protease_kringle"/>
</dbReference>
<dbReference type="PROSITE" id="PS00021">
    <property type="entry name" value="KRINGLE_1"/>
    <property type="match status" value="2"/>
</dbReference>
<dbReference type="InterPro" id="IPR013806">
    <property type="entry name" value="Kringle-like"/>
</dbReference>
<reference evidence="5" key="1">
    <citation type="submission" date="2021-01" db="EMBL/GenBank/DDBJ databases">
        <authorList>
            <person name="Corre E."/>
            <person name="Pelletier E."/>
            <person name="Niang G."/>
            <person name="Scheremetjew M."/>
            <person name="Finn R."/>
            <person name="Kale V."/>
            <person name="Holt S."/>
            <person name="Cochrane G."/>
            <person name="Meng A."/>
            <person name="Brown T."/>
            <person name="Cohen L."/>
        </authorList>
    </citation>
    <scope>NUCLEOTIDE SEQUENCE</scope>
    <source>
        <strain evidence="5">GSO104</strain>
    </source>
</reference>
<dbReference type="PROSITE" id="PS50070">
    <property type="entry name" value="KRINGLE_2"/>
    <property type="match status" value="2"/>
</dbReference>
<evidence type="ECO:0000259" key="4">
    <source>
        <dbReference type="PROSITE" id="PS50070"/>
    </source>
</evidence>
<dbReference type="SMART" id="SM00130">
    <property type="entry name" value="KR"/>
    <property type="match status" value="2"/>
</dbReference>
<dbReference type="InterPro" id="IPR000001">
    <property type="entry name" value="Kringle"/>
</dbReference>
<feature type="chain" id="PRO_5030928116" description="Kringle domain-containing protein" evidence="3">
    <location>
        <begin position="24"/>
        <end position="549"/>
    </location>
</feature>
<feature type="domain" description="Kringle" evidence="4">
    <location>
        <begin position="470"/>
        <end position="539"/>
    </location>
</feature>
<evidence type="ECO:0000256" key="3">
    <source>
        <dbReference type="SAM" id="SignalP"/>
    </source>
</evidence>
<feature type="signal peptide" evidence="3">
    <location>
        <begin position="1"/>
        <end position="23"/>
    </location>
</feature>
<feature type="domain" description="Kringle" evidence="4">
    <location>
        <begin position="360"/>
        <end position="430"/>
    </location>
</feature>
<dbReference type="GO" id="GO:0005615">
    <property type="term" value="C:extracellular space"/>
    <property type="evidence" value="ECO:0007669"/>
    <property type="project" value="TreeGrafter"/>
</dbReference>
<dbReference type="EMBL" id="HBNS01002462">
    <property type="protein sequence ID" value="CAE4581916.1"/>
    <property type="molecule type" value="Transcribed_RNA"/>
</dbReference>
<evidence type="ECO:0000256" key="2">
    <source>
        <dbReference type="ARBA" id="ARBA00023157"/>
    </source>
</evidence>
<evidence type="ECO:0000256" key="1">
    <source>
        <dbReference type="ARBA" id="ARBA00022572"/>
    </source>
</evidence>
<keyword evidence="1" id="KW-0420">Kringle</keyword>
<dbReference type="AlphaFoldDB" id="A0A7S4QHC3"/>
<dbReference type="InterPro" id="IPR018056">
    <property type="entry name" value="Kringle_CS"/>
</dbReference>
<evidence type="ECO:0000313" key="5">
    <source>
        <dbReference type="EMBL" id="CAE4581916.1"/>
    </source>
</evidence>
<dbReference type="CDD" id="cd00108">
    <property type="entry name" value="KR"/>
    <property type="match status" value="2"/>
</dbReference>
<dbReference type="InterPro" id="IPR038178">
    <property type="entry name" value="Kringle_sf"/>
</dbReference>
<dbReference type="SUPFAM" id="SSF53649">
    <property type="entry name" value="Alkaline phosphatase-like"/>
    <property type="match status" value="1"/>
</dbReference>
<dbReference type="PANTHER" id="PTHR24261">
    <property type="entry name" value="PLASMINOGEN-RELATED"/>
    <property type="match status" value="1"/>
</dbReference>
<gene>
    <name evidence="5" type="ORF">DBRI00130_LOCUS1984</name>
</gene>
<accession>A0A7S4QHC3</accession>
<name>A0A7S4QHC3_9STRA</name>